<dbReference type="GO" id="GO:0005737">
    <property type="term" value="C:cytoplasm"/>
    <property type="evidence" value="ECO:0007669"/>
    <property type="project" value="UniProtKB-SubCell"/>
</dbReference>
<evidence type="ECO:0000256" key="6">
    <source>
        <dbReference type="ARBA" id="ARBA00011757"/>
    </source>
</evidence>
<keyword evidence="8" id="KW-0963">Cytoplasm</keyword>
<dbReference type="RefSeq" id="XP_039138206.1">
    <property type="nucleotide sequence ID" value="XM_039282272.1"/>
</dbReference>
<dbReference type="InterPro" id="IPR039637">
    <property type="entry name" value="CNOT7/CNOT8/Pop2"/>
</dbReference>
<evidence type="ECO:0000256" key="8">
    <source>
        <dbReference type="ARBA" id="ARBA00022490"/>
    </source>
</evidence>
<evidence type="ECO:0000313" key="19">
    <source>
        <dbReference type="RefSeq" id="XP_039138205.1"/>
    </source>
</evidence>
<dbReference type="GeneID" id="120275642"/>
<dbReference type="GO" id="GO:0046872">
    <property type="term" value="F:metal ion binding"/>
    <property type="evidence" value="ECO:0007669"/>
    <property type="project" value="UniProtKB-KW"/>
</dbReference>
<name>A0AB40CE43_DIOCR</name>
<dbReference type="SUPFAM" id="SSF53098">
    <property type="entry name" value="Ribonuclease H-like"/>
    <property type="match status" value="1"/>
</dbReference>
<evidence type="ECO:0000313" key="23">
    <source>
        <dbReference type="RefSeq" id="XP_039138210.1"/>
    </source>
</evidence>
<accession>A0AB40CE43</accession>
<keyword evidence="18" id="KW-1185">Reference proteome</keyword>
<evidence type="ECO:0000256" key="3">
    <source>
        <dbReference type="ARBA" id="ARBA00004123"/>
    </source>
</evidence>
<sequence>MKKRQKPSSVPVQIRSVWAENLETEFGLIRSTVDQFPFAAMDTEFPGVIHRSHLHPLVLSPSDRYSLLKSNVDALHLIQIGLTLSDHAGAARFVWEFNLKDFDLRRDEHAPESIDLLRSHGMDFDENRERGIDSARFAERMMASGLLCNDSAVSWVTFHSAYDFGYLIKVLTGRLLPKRMEEFLDLVRVFFGEKVFDVKYMMRYCEGLCGGLERVAREMGVERVAGRSHQAGSDSLLTWHAYARMKERFFGDDSEGEEHAGVLYGLEVF</sequence>
<evidence type="ECO:0000256" key="15">
    <source>
        <dbReference type="ARBA" id="ARBA00023163"/>
    </source>
</evidence>
<evidence type="ECO:0000256" key="2">
    <source>
        <dbReference type="ARBA" id="ARBA00001968"/>
    </source>
</evidence>
<dbReference type="RefSeq" id="XP_039138209.1">
    <property type="nucleotide sequence ID" value="XM_039282275.1"/>
</dbReference>
<dbReference type="Gene3D" id="3.30.420.10">
    <property type="entry name" value="Ribonuclease H-like superfamily/Ribonuclease H"/>
    <property type="match status" value="1"/>
</dbReference>
<keyword evidence="9" id="KW-0540">Nuclease</keyword>
<evidence type="ECO:0000256" key="5">
    <source>
        <dbReference type="ARBA" id="ARBA00008372"/>
    </source>
</evidence>
<evidence type="ECO:0000256" key="4">
    <source>
        <dbReference type="ARBA" id="ARBA00004496"/>
    </source>
</evidence>
<keyword evidence="13" id="KW-0694">RNA-binding</keyword>
<evidence type="ECO:0000313" key="21">
    <source>
        <dbReference type="RefSeq" id="XP_039138208.1"/>
    </source>
</evidence>
<keyword evidence="12" id="KW-0269">Exonuclease</keyword>
<gene>
    <name evidence="19 20 21 22 23" type="primary">LOC120275642</name>
</gene>
<dbReference type="GO" id="GO:0005634">
    <property type="term" value="C:nucleus"/>
    <property type="evidence" value="ECO:0007669"/>
    <property type="project" value="UniProtKB-SubCell"/>
</dbReference>
<evidence type="ECO:0000313" key="20">
    <source>
        <dbReference type="RefSeq" id="XP_039138206.1"/>
    </source>
</evidence>
<dbReference type="RefSeq" id="XP_039138208.1">
    <property type="nucleotide sequence ID" value="XM_039282274.1"/>
</dbReference>
<dbReference type="InterPro" id="IPR012337">
    <property type="entry name" value="RNaseH-like_sf"/>
</dbReference>
<evidence type="ECO:0000256" key="10">
    <source>
        <dbReference type="ARBA" id="ARBA00022723"/>
    </source>
</evidence>
<dbReference type="RefSeq" id="XP_039138205.1">
    <property type="nucleotide sequence ID" value="XM_039282271.1"/>
</dbReference>
<evidence type="ECO:0000256" key="14">
    <source>
        <dbReference type="ARBA" id="ARBA00023015"/>
    </source>
</evidence>
<evidence type="ECO:0000256" key="16">
    <source>
        <dbReference type="ARBA" id="ARBA00023242"/>
    </source>
</evidence>
<keyword evidence="14" id="KW-0805">Transcription regulation</keyword>
<evidence type="ECO:0000256" key="11">
    <source>
        <dbReference type="ARBA" id="ARBA00022801"/>
    </source>
</evidence>
<comment type="subcellular location">
    <subcellularLocation>
        <location evidence="4">Cytoplasm</location>
    </subcellularLocation>
    <subcellularLocation>
        <location evidence="3">Nucleus</location>
    </subcellularLocation>
</comment>
<comment type="function">
    <text evidence="17">Ubiquitous transcription factor required for a diverse set of processes. It is a component of the CCR4 complex involved in the control of gene expression.</text>
</comment>
<dbReference type="EC" id="3.1.13.4" evidence="7"/>
<dbReference type="RefSeq" id="XP_039138210.1">
    <property type="nucleotide sequence ID" value="XM_039282276.1"/>
</dbReference>
<dbReference type="PANTHER" id="PTHR10797">
    <property type="entry name" value="CCR4-NOT TRANSCRIPTION COMPLEX SUBUNIT"/>
    <property type="match status" value="1"/>
</dbReference>
<keyword evidence="15" id="KW-0804">Transcription</keyword>
<keyword evidence="11" id="KW-0378">Hydrolase</keyword>
<dbReference type="GO" id="GO:0030014">
    <property type="term" value="C:CCR4-NOT complex"/>
    <property type="evidence" value="ECO:0007669"/>
    <property type="project" value="InterPro"/>
</dbReference>
<evidence type="ECO:0000256" key="13">
    <source>
        <dbReference type="ARBA" id="ARBA00022884"/>
    </source>
</evidence>
<comment type="similarity">
    <text evidence="5">Belongs to the CAF1 family.</text>
</comment>
<dbReference type="GO" id="GO:0004535">
    <property type="term" value="F:poly(A)-specific ribonuclease activity"/>
    <property type="evidence" value="ECO:0007669"/>
    <property type="project" value="UniProtKB-EC"/>
</dbReference>
<keyword evidence="10" id="KW-0479">Metal-binding</keyword>
<comment type="subunit">
    <text evidence="6">Component of the CCR4-NOT complex, at least composed of CRR4 and CAF1 proteins.</text>
</comment>
<evidence type="ECO:0000256" key="9">
    <source>
        <dbReference type="ARBA" id="ARBA00022722"/>
    </source>
</evidence>
<evidence type="ECO:0000256" key="12">
    <source>
        <dbReference type="ARBA" id="ARBA00022839"/>
    </source>
</evidence>
<comment type="cofactor">
    <cofactor evidence="2">
        <name>a divalent metal cation</name>
        <dbReference type="ChEBI" id="CHEBI:60240"/>
    </cofactor>
</comment>
<evidence type="ECO:0000313" key="18">
    <source>
        <dbReference type="Proteomes" id="UP001515500"/>
    </source>
</evidence>
<dbReference type="InterPro" id="IPR006941">
    <property type="entry name" value="RNase_CAF1"/>
</dbReference>
<reference evidence="19 20" key="1">
    <citation type="submission" date="2025-04" db="UniProtKB">
        <authorList>
            <consortium name="RefSeq"/>
        </authorList>
    </citation>
    <scope>IDENTIFICATION</scope>
</reference>
<organism evidence="18 20">
    <name type="scientific">Dioscorea cayennensis subsp. rotundata</name>
    <name type="common">White Guinea yam</name>
    <name type="synonym">Dioscorea rotundata</name>
    <dbReference type="NCBI Taxonomy" id="55577"/>
    <lineage>
        <taxon>Eukaryota</taxon>
        <taxon>Viridiplantae</taxon>
        <taxon>Streptophyta</taxon>
        <taxon>Embryophyta</taxon>
        <taxon>Tracheophyta</taxon>
        <taxon>Spermatophyta</taxon>
        <taxon>Magnoliopsida</taxon>
        <taxon>Liliopsida</taxon>
        <taxon>Dioscoreales</taxon>
        <taxon>Dioscoreaceae</taxon>
        <taxon>Dioscorea</taxon>
    </lineage>
</organism>
<dbReference type="Pfam" id="PF04857">
    <property type="entry name" value="CAF1"/>
    <property type="match status" value="1"/>
</dbReference>
<dbReference type="GO" id="GO:0003723">
    <property type="term" value="F:RNA binding"/>
    <property type="evidence" value="ECO:0007669"/>
    <property type="project" value="UniProtKB-KW"/>
</dbReference>
<dbReference type="AlphaFoldDB" id="A0AB40CE43"/>
<proteinExistence type="inferred from homology"/>
<keyword evidence="16" id="KW-0539">Nucleus</keyword>
<evidence type="ECO:0000256" key="7">
    <source>
        <dbReference type="ARBA" id="ARBA00012161"/>
    </source>
</evidence>
<evidence type="ECO:0000256" key="17">
    <source>
        <dbReference type="ARBA" id="ARBA00025148"/>
    </source>
</evidence>
<evidence type="ECO:0000313" key="22">
    <source>
        <dbReference type="RefSeq" id="XP_039138209.1"/>
    </source>
</evidence>
<evidence type="ECO:0000256" key="1">
    <source>
        <dbReference type="ARBA" id="ARBA00001663"/>
    </source>
</evidence>
<dbReference type="InterPro" id="IPR036397">
    <property type="entry name" value="RNaseH_sf"/>
</dbReference>
<dbReference type="Proteomes" id="UP001515500">
    <property type="component" value="Chromosome 14"/>
</dbReference>
<comment type="catalytic activity">
    <reaction evidence="1">
        <text>Exonucleolytic cleavage of poly(A) to 5'-AMP.</text>
        <dbReference type="EC" id="3.1.13.4"/>
    </reaction>
</comment>
<protein>
    <recommendedName>
        <fullName evidence="7">poly(A)-specific ribonuclease</fullName>
        <ecNumber evidence="7">3.1.13.4</ecNumber>
    </recommendedName>
</protein>
<dbReference type="FunFam" id="3.30.420.10:FF:000067">
    <property type="entry name" value="Putative CCR4-associated factor 1 11"/>
    <property type="match status" value="1"/>
</dbReference>